<dbReference type="EMBL" id="JBIUZV010000024">
    <property type="protein sequence ID" value="MFJ3048557.1"/>
    <property type="molecule type" value="Genomic_DNA"/>
</dbReference>
<reference evidence="1 2" key="1">
    <citation type="submission" date="2024-10" db="EMBL/GenBank/DDBJ databases">
        <title>The Natural Products Discovery Center: Release of the First 8490 Sequenced Strains for Exploring Actinobacteria Biosynthetic Diversity.</title>
        <authorList>
            <person name="Kalkreuter E."/>
            <person name="Kautsar S.A."/>
            <person name="Yang D."/>
            <person name="Bader C.D."/>
            <person name="Teijaro C.N."/>
            <person name="Fluegel L."/>
            <person name="Davis C.M."/>
            <person name="Simpson J.R."/>
            <person name="Lauterbach L."/>
            <person name="Steele A.D."/>
            <person name="Gui C."/>
            <person name="Meng S."/>
            <person name="Li G."/>
            <person name="Viehrig K."/>
            <person name="Ye F."/>
            <person name="Su P."/>
            <person name="Kiefer A.F."/>
            <person name="Nichols A."/>
            <person name="Cepeda A.J."/>
            <person name="Yan W."/>
            <person name="Fan B."/>
            <person name="Jiang Y."/>
            <person name="Adhikari A."/>
            <person name="Zheng C.-J."/>
            <person name="Schuster L."/>
            <person name="Cowan T.M."/>
            <person name="Smanski M.J."/>
            <person name="Chevrette M.G."/>
            <person name="De Carvalho L.P.S."/>
            <person name="Shen B."/>
        </authorList>
    </citation>
    <scope>NUCLEOTIDE SEQUENCE [LARGE SCALE GENOMIC DNA]</scope>
    <source>
        <strain evidence="1 2">NPDC087045</strain>
    </source>
</reference>
<protein>
    <submittedName>
        <fullName evidence="1">DUF1566 domain-containing protein</fullName>
    </submittedName>
</protein>
<organism evidence="1 2">
    <name type="scientific">Herbaspirillum chlorophenolicum</name>
    <dbReference type="NCBI Taxonomy" id="211589"/>
    <lineage>
        <taxon>Bacteria</taxon>
        <taxon>Pseudomonadati</taxon>
        <taxon>Pseudomonadota</taxon>
        <taxon>Betaproteobacteria</taxon>
        <taxon>Burkholderiales</taxon>
        <taxon>Oxalobacteraceae</taxon>
        <taxon>Herbaspirillum</taxon>
    </lineage>
</organism>
<evidence type="ECO:0000313" key="2">
    <source>
        <dbReference type="Proteomes" id="UP001617427"/>
    </source>
</evidence>
<gene>
    <name evidence="1" type="ORF">ACIPEN_22210</name>
</gene>
<proteinExistence type="predicted"/>
<comment type="caution">
    <text evidence="1">The sequence shown here is derived from an EMBL/GenBank/DDBJ whole genome shotgun (WGS) entry which is preliminary data.</text>
</comment>
<dbReference type="Proteomes" id="UP001617427">
    <property type="component" value="Unassembled WGS sequence"/>
</dbReference>
<name>A0ABW8F5H9_9BURK</name>
<accession>A0ABW8F5H9</accession>
<sequence length="124" mass="14044">MSVSQYKAEFLASILKPGEQYAGILLGLNGQPDQHIILLPGDVEKPWKEAKAWATSIGGELPQRREQSLLFANLKGEFQQRAYWSAEPNGNGWAWCQDFRNGVQLDYHTFSALRARAVRRLVIE</sequence>
<dbReference type="RefSeq" id="WP_402703665.1">
    <property type="nucleotide sequence ID" value="NZ_JBIUZV010000024.1"/>
</dbReference>
<evidence type="ECO:0000313" key="1">
    <source>
        <dbReference type="EMBL" id="MFJ3048557.1"/>
    </source>
</evidence>
<keyword evidence="2" id="KW-1185">Reference proteome</keyword>